<dbReference type="PRINTS" id="PR00132">
    <property type="entry name" value="GLHYDRLASE2"/>
</dbReference>
<keyword evidence="5" id="KW-1185">Reference proteome</keyword>
<proteinExistence type="inferred from homology"/>
<dbReference type="GO" id="GO:0016787">
    <property type="term" value="F:hydrolase activity"/>
    <property type="evidence" value="ECO:0007669"/>
    <property type="project" value="UniProtKB-KW"/>
</dbReference>
<dbReference type="Gene3D" id="2.60.120.260">
    <property type="entry name" value="Galactose-binding domain-like"/>
    <property type="match status" value="1"/>
</dbReference>
<dbReference type="EMBL" id="CP123443">
    <property type="protein sequence ID" value="WGK69774.1"/>
    <property type="molecule type" value="Genomic_DNA"/>
</dbReference>
<evidence type="ECO:0000259" key="2">
    <source>
        <dbReference type="Pfam" id="PF02836"/>
    </source>
</evidence>
<dbReference type="InterPro" id="IPR017853">
    <property type="entry name" value="GH"/>
</dbReference>
<comment type="similarity">
    <text evidence="1">Belongs to the glycosyl hydrolase 2 family.</text>
</comment>
<dbReference type="Gene3D" id="3.20.20.80">
    <property type="entry name" value="Glycosidases"/>
    <property type="match status" value="1"/>
</dbReference>
<dbReference type="InterPro" id="IPR008979">
    <property type="entry name" value="Galactose-bd-like_sf"/>
</dbReference>
<dbReference type="PANTHER" id="PTHR42732">
    <property type="entry name" value="BETA-GALACTOSIDASE"/>
    <property type="match status" value="1"/>
</dbReference>
<name>A0ABY8MLV5_9SPIO</name>
<dbReference type="Pfam" id="PF02836">
    <property type="entry name" value="Glyco_hydro_2_C"/>
    <property type="match status" value="1"/>
</dbReference>
<gene>
    <name evidence="4" type="ORF">P0082_02610</name>
</gene>
<reference evidence="4 5" key="1">
    <citation type="submission" date="2023-04" db="EMBL/GenBank/DDBJ databases">
        <title>Spirochaete genome identified in red abalone sample constitutes a novel genus.</title>
        <authorList>
            <person name="Sharma S.P."/>
            <person name="Purcell C.M."/>
            <person name="Hyde J.R."/>
            <person name="Severin A.J."/>
        </authorList>
    </citation>
    <scope>NUCLEOTIDE SEQUENCE [LARGE SCALE GENOMIC DNA]</scope>
    <source>
        <strain evidence="4 5">SP-2023</strain>
    </source>
</reference>
<feature type="domain" description="Glycoside hydrolase family 2 catalytic" evidence="2">
    <location>
        <begin position="290"/>
        <end position="566"/>
    </location>
</feature>
<dbReference type="InterPro" id="IPR051913">
    <property type="entry name" value="GH2_Domain-Containing"/>
</dbReference>
<dbReference type="InterPro" id="IPR006104">
    <property type="entry name" value="Glyco_hydro_2_N"/>
</dbReference>
<feature type="domain" description="Glycosyl hydrolases family 2 sugar binding" evidence="3">
    <location>
        <begin position="59"/>
        <end position="158"/>
    </location>
</feature>
<evidence type="ECO:0000313" key="4">
    <source>
        <dbReference type="EMBL" id="WGK69774.1"/>
    </source>
</evidence>
<organism evidence="4 5">
    <name type="scientific">Candidatus Haliotispira prima</name>
    <dbReference type="NCBI Taxonomy" id="3034016"/>
    <lineage>
        <taxon>Bacteria</taxon>
        <taxon>Pseudomonadati</taxon>
        <taxon>Spirochaetota</taxon>
        <taxon>Spirochaetia</taxon>
        <taxon>Spirochaetales</taxon>
        <taxon>Spirochaetaceae</taxon>
        <taxon>Candidatus Haliotispira</taxon>
    </lineage>
</organism>
<keyword evidence="4" id="KW-0378">Hydrolase</keyword>
<dbReference type="InterPro" id="IPR006103">
    <property type="entry name" value="Glyco_hydro_2_cat"/>
</dbReference>
<dbReference type="PANTHER" id="PTHR42732:SF1">
    <property type="entry name" value="BETA-MANNOSIDASE"/>
    <property type="match status" value="1"/>
</dbReference>
<protein>
    <submittedName>
        <fullName evidence="4">Glycoside hydrolase family 2 TIM barrel-domain containing protein</fullName>
    </submittedName>
</protein>
<dbReference type="PROSITE" id="PS00719">
    <property type="entry name" value="GLYCOSYL_HYDROL_F2_1"/>
    <property type="match status" value="1"/>
</dbReference>
<evidence type="ECO:0000259" key="3">
    <source>
        <dbReference type="Pfam" id="PF02837"/>
    </source>
</evidence>
<evidence type="ECO:0000256" key="1">
    <source>
        <dbReference type="ARBA" id="ARBA00007401"/>
    </source>
</evidence>
<accession>A0ABY8MLV5</accession>
<dbReference type="InterPro" id="IPR006101">
    <property type="entry name" value="Glyco_hydro_2"/>
</dbReference>
<dbReference type="RefSeq" id="WP_326927961.1">
    <property type="nucleotide sequence ID" value="NZ_CP123443.1"/>
</dbReference>
<dbReference type="SUPFAM" id="SSF49785">
    <property type="entry name" value="Galactose-binding domain-like"/>
    <property type="match status" value="1"/>
</dbReference>
<dbReference type="SUPFAM" id="SSF51445">
    <property type="entry name" value="(Trans)glycosidases"/>
    <property type="match status" value="1"/>
</dbReference>
<sequence>MRHIKYLDFDWFYCPEFREAFLAESDCSDAELWQSVQLPHTNAELPGSYFDDRACRFVSAYRRNLWLPPGQDAQRVALLRFEGVMNYAEIYLNGIQIGCHKGGYTPFEVVLPDSAAHWGEDNRLLVRVDSGERSDTPPFGFVIDYLTYGGIYREVSLHICEALHFGVVKLSPAISEPQNIRGKDSLVSGWLRLEPEIANPFLLKGQQQLDLRILGPGVEFSQSYLIELQGGRDGGGPTETCILDSLELDGLRLWDIGQGNLYEVELRLGEMDRYSAKIGWRDCHFGPEGFRINGRNQKLIGLNRHQSYPYAGYAMPANAQQKDADLFPEYGCNILRTSHYPQHRQFIEYCDEIGLLVFTEIPGWQHIGESAEWQEQVLCDVRDMILRDYNSPSVVLWGVRINESPDHSDLYRKTNELARWLDPTRQTGGVRCHNNSELLEDVYTMNNFVLNGRIDEGGGKGRIALNSQQEITGLDHAVPYLVTESNGHMFPTKAWDTEERRTEHAVRHLRVIDAAHIARQHSGSISWCAFDYNTHHEFGAGDKICHHGVFDMYREPKFAAWAYRSQKDPAAAVVLEPLSCWARGERDECRMGPLWVLHNCDYIELYINGKLQNNGSQGHKIYPDRGLFRGLPHPPSIIRQIDSLWGEAFGGAEIKGYIGGTEVVARRLAGNPSADRLLLRADQTWLRAARPEATRICLRVTDQFGNSLPFLMAGVHLRLTGPKVQAYADEVSPLSDGSGGWELFSTLRGGSSAIWLLSAGEAGTAELEARVIGYPKLTARLQIQINLESVGA</sequence>
<dbReference type="Proteomes" id="UP001228690">
    <property type="component" value="Chromosome"/>
</dbReference>
<dbReference type="InterPro" id="IPR023230">
    <property type="entry name" value="Glyco_hydro_2_CS"/>
</dbReference>
<evidence type="ECO:0000313" key="5">
    <source>
        <dbReference type="Proteomes" id="UP001228690"/>
    </source>
</evidence>
<dbReference type="Pfam" id="PF02837">
    <property type="entry name" value="Glyco_hydro_2_N"/>
    <property type="match status" value="1"/>
</dbReference>